<keyword evidence="4" id="KW-0804">Transcription</keyword>
<dbReference type="InterPro" id="IPR046335">
    <property type="entry name" value="LacI/GalR-like_sensor"/>
</dbReference>
<keyword evidence="2" id="KW-0805">Transcription regulation</keyword>
<dbReference type="InterPro" id="IPR000843">
    <property type="entry name" value="HTH_LacI"/>
</dbReference>
<evidence type="ECO:0000256" key="5">
    <source>
        <dbReference type="SAM" id="MobiDB-lite"/>
    </source>
</evidence>
<feature type="domain" description="HTH cro/C1-type" evidence="7">
    <location>
        <begin position="6"/>
        <end position="54"/>
    </location>
</feature>
<name>A0A662DAU7_UNCAE</name>
<keyword evidence="1" id="KW-0678">Repressor</keyword>
<dbReference type="Proteomes" id="UP000280417">
    <property type="component" value="Unassembled WGS sequence"/>
</dbReference>
<dbReference type="CDD" id="cd06267">
    <property type="entry name" value="PBP1_LacI_sugar_binding-like"/>
    <property type="match status" value="1"/>
</dbReference>
<evidence type="ECO:0000259" key="7">
    <source>
        <dbReference type="PROSITE" id="PS50943"/>
    </source>
</evidence>
<evidence type="ECO:0000256" key="2">
    <source>
        <dbReference type="ARBA" id="ARBA00023015"/>
    </source>
</evidence>
<dbReference type="Gene3D" id="3.40.50.2300">
    <property type="match status" value="2"/>
</dbReference>
<feature type="domain" description="HTH lacI-type" evidence="6">
    <location>
        <begin position="6"/>
        <end position="60"/>
    </location>
</feature>
<feature type="region of interest" description="Disordered" evidence="5">
    <location>
        <begin position="339"/>
        <end position="363"/>
    </location>
</feature>
<evidence type="ECO:0000256" key="3">
    <source>
        <dbReference type="ARBA" id="ARBA00023125"/>
    </source>
</evidence>
<feature type="compositionally biased region" description="Basic and acidic residues" evidence="5">
    <location>
        <begin position="351"/>
        <end position="363"/>
    </location>
</feature>
<dbReference type="Pfam" id="PF00356">
    <property type="entry name" value="LacI"/>
    <property type="match status" value="1"/>
</dbReference>
<dbReference type="Gene3D" id="1.10.260.40">
    <property type="entry name" value="lambda repressor-like DNA-binding domains"/>
    <property type="match status" value="1"/>
</dbReference>
<evidence type="ECO:0000259" key="6">
    <source>
        <dbReference type="PROSITE" id="PS50932"/>
    </source>
</evidence>
<dbReference type="SUPFAM" id="SSF53822">
    <property type="entry name" value="Periplasmic binding protein-like I"/>
    <property type="match status" value="1"/>
</dbReference>
<dbReference type="PROSITE" id="PS50932">
    <property type="entry name" value="HTH_LACI_2"/>
    <property type="match status" value="1"/>
</dbReference>
<keyword evidence="3" id="KW-0238">DNA-binding</keyword>
<evidence type="ECO:0000313" key="8">
    <source>
        <dbReference type="EMBL" id="RLE11988.1"/>
    </source>
</evidence>
<dbReference type="CDD" id="cd01392">
    <property type="entry name" value="HTH_LacI"/>
    <property type="match status" value="1"/>
</dbReference>
<comment type="caution">
    <text evidence="8">The sequence shown here is derived from an EMBL/GenBank/DDBJ whole genome shotgun (WGS) entry which is preliminary data.</text>
</comment>
<dbReference type="AlphaFoldDB" id="A0A662DAU7"/>
<evidence type="ECO:0000256" key="4">
    <source>
        <dbReference type="ARBA" id="ARBA00023163"/>
    </source>
</evidence>
<proteinExistence type="predicted"/>
<dbReference type="GO" id="GO:0000976">
    <property type="term" value="F:transcription cis-regulatory region binding"/>
    <property type="evidence" value="ECO:0007669"/>
    <property type="project" value="TreeGrafter"/>
</dbReference>
<reference evidence="8 9" key="1">
    <citation type="submission" date="2018-06" db="EMBL/GenBank/DDBJ databases">
        <title>Extensive metabolic versatility and redundancy in microbially diverse, dynamic hydrothermal sediments.</title>
        <authorList>
            <person name="Dombrowski N."/>
            <person name="Teske A."/>
            <person name="Baker B.J."/>
        </authorList>
    </citation>
    <scope>NUCLEOTIDE SEQUENCE [LARGE SCALE GENOMIC DNA]</scope>
    <source>
        <strain evidence="8">B3_G15</strain>
    </source>
</reference>
<evidence type="ECO:0000313" key="9">
    <source>
        <dbReference type="Proteomes" id="UP000280417"/>
    </source>
</evidence>
<dbReference type="PROSITE" id="PS50943">
    <property type="entry name" value="HTH_CROC1"/>
    <property type="match status" value="1"/>
</dbReference>
<protein>
    <submittedName>
        <fullName evidence="8">LacI family transcriptional regulator</fullName>
    </submittedName>
</protein>
<dbReference type="EMBL" id="QMQA01000202">
    <property type="protein sequence ID" value="RLE11988.1"/>
    <property type="molecule type" value="Genomic_DNA"/>
</dbReference>
<dbReference type="InterPro" id="IPR010982">
    <property type="entry name" value="Lambda_DNA-bd_dom_sf"/>
</dbReference>
<dbReference type="InterPro" id="IPR001387">
    <property type="entry name" value="Cro/C1-type_HTH"/>
</dbReference>
<dbReference type="PANTHER" id="PTHR30146">
    <property type="entry name" value="LACI-RELATED TRANSCRIPTIONAL REPRESSOR"/>
    <property type="match status" value="1"/>
</dbReference>
<dbReference type="PANTHER" id="PTHR30146:SF148">
    <property type="entry name" value="HTH-TYPE TRANSCRIPTIONAL REPRESSOR PURR-RELATED"/>
    <property type="match status" value="1"/>
</dbReference>
<accession>A0A662DAU7</accession>
<dbReference type="SUPFAM" id="SSF47413">
    <property type="entry name" value="lambda repressor-like DNA-binding domains"/>
    <property type="match status" value="1"/>
</dbReference>
<gene>
    <name evidence="8" type="ORF">DRJ04_07010</name>
</gene>
<dbReference type="SMART" id="SM00354">
    <property type="entry name" value="HTH_LACI"/>
    <property type="match status" value="1"/>
</dbReference>
<dbReference type="GO" id="GO:0003700">
    <property type="term" value="F:DNA-binding transcription factor activity"/>
    <property type="evidence" value="ECO:0007669"/>
    <property type="project" value="TreeGrafter"/>
</dbReference>
<dbReference type="InterPro" id="IPR028082">
    <property type="entry name" value="Peripla_BP_I"/>
</dbReference>
<sequence length="363" mass="40980">MKKKVISIDDIAKRAGVAKSTVSRILSGKGQFSEKTRSKVLRIAKKLNYKPNPIAKSLRSRTTKAIGLMLPNVTYPFYPEVIRGVEDVAFKNGYIVILCDTNESKKKESMYFEIFENRWIDGIIYAGITGEPEEEEHIYAALKKKLPIVFIDREVEGHFTCTIMIDNEKAAFDATKYCLELGHRRIGFIRGVSREKKEIKIFTRRFEGYRKALFDYGLEIDPELIVEGDLTLESGVVAAKKLLERRVSFTAIFASNDLMAIGAMRELQRRGYRIPGDVSIIGLDDIPLASLVNPSLTTVAQPKYEIGVEATKLLLKRIENPQVPKRKIVLDTELVVRQSTAPPGGGVKLINNKEEESVQQRKK</sequence>
<organism evidence="8 9">
    <name type="scientific">Aerophobetes bacterium</name>
    <dbReference type="NCBI Taxonomy" id="2030807"/>
    <lineage>
        <taxon>Bacteria</taxon>
        <taxon>Candidatus Aerophobota</taxon>
    </lineage>
</organism>
<evidence type="ECO:0000256" key="1">
    <source>
        <dbReference type="ARBA" id="ARBA00022491"/>
    </source>
</evidence>
<dbReference type="Pfam" id="PF13377">
    <property type="entry name" value="Peripla_BP_3"/>
    <property type="match status" value="1"/>
</dbReference>